<proteinExistence type="inferred from homology"/>
<sequence length="415" mass="46766">MPIYNYQAFDAEGTLHKGSKDAASESEVRQFLRSRELFPKEIRTSRLYRANFGKVSDSGKIKFPKLPFHKGTSGKVLTQFTRQLEVLLDASIPYDKAFQLIIPQTEDSRFQSILSDVRAQVVEGVPLAGAMEKHPDVFPAMYVSMVRSGENSGNLGIIMRRLADYYETQERVRSKIKGALIYPAFMTVFGVAVVIFMITNIVPKITSIFESQEAALPMPTRILMGISEFVVNHWFLLIFIILLVATASKIFFRSEQGKVWKNRIELNMPGLSRLRIKIMVARYCQTLGTLLKSDVDLKTSLEISKKVVVNKLFIEKLDQMIVDVNNKGIPLSAAMARIDYFPEYVRHVVSIGEEAARLDELLEKVADRMQEEVNILLEAMTSLLQPILILLLGGAVGFIALAVLLPMLNMSQILQ</sequence>
<dbReference type="GO" id="GO:0015628">
    <property type="term" value="P:protein secretion by the type II secretion system"/>
    <property type="evidence" value="ECO:0007669"/>
    <property type="project" value="TreeGrafter"/>
</dbReference>
<dbReference type="InterPro" id="IPR003004">
    <property type="entry name" value="GspF/PilC"/>
</dbReference>
<feature type="domain" description="Type II secretion system protein GspF" evidence="10">
    <location>
        <begin position="80"/>
        <end position="203"/>
    </location>
</feature>
<evidence type="ECO:0000256" key="5">
    <source>
        <dbReference type="ARBA" id="ARBA00022519"/>
    </source>
</evidence>
<evidence type="ECO:0000256" key="4">
    <source>
        <dbReference type="ARBA" id="ARBA00022475"/>
    </source>
</evidence>
<dbReference type="PANTHER" id="PTHR30012:SF0">
    <property type="entry name" value="TYPE II SECRETION SYSTEM PROTEIN F-RELATED"/>
    <property type="match status" value="1"/>
</dbReference>
<dbReference type="FunFam" id="1.20.81.30:FF:000001">
    <property type="entry name" value="Type II secretion system protein F"/>
    <property type="match status" value="1"/>
</dbReference>
<keyword evidence="6 9" id="KW-0812">Transmembrane</keyword>
<organism evidence="11">
    <name type="scientific">marine metagenome</name>
    <dbReference type="NCBI Taxonomy" id="408172"/>
    <lineage>
        <taxon>unclassified sequences</taxon>
        <taxon>metagenomes</taxon>
        <taxon>ecological metagenomes</taxon>
    </lineage>
</organism>
<evidence type="ECO:0000256" key="6">
    <source>
        <dbReference type="ARBA" id="ARBA00022692"/>
    </source>
</evidence>
<keyword evidence="7 9" id="KW-1133">Transmembrane helix</keyword>
<dbReference type="PANTHER" id="PTHR30012">
    <property type="entry name" value="GENERAL SECRETION PATHWAY PROTEIN"/>
    <property type="match status" value="1"/>
</dbReference>
<dbReference type="PROSITE" id="PS00874">
    <property type="entry name" value="T2SP_F"/>
    <property type="match status" value="1"/>
</dbReference>
<dbReference type="Gene3D" id="1.20.81.30">
    <property type="entry name" value="Type II secretion system (T2SS), domain F"/>
    <property type="match status" value="2"/>
</dbReference>
<keyword evidence="3" id="KW-0813">Transport</keyword>
<keyword evidence="4" id="KW-1003">Cell membrane</keyword>
<comment type="subcellular location">
    <subcellularLocation>
        <location evidence="1">Cell inner membrane</location>
        <topology evidence="1">Multi-pass membrane protein</topology>
    </subcellularLocation>
</comment>
<name>A0A382EU92_9ZZZZ</name>
<keyword evidence="8 9" id="KW-0472">Membrane</keyword>
<protein>
    <recommendedName>
        <fullName evidence="10">Type II secretion system protein GspF domain-containing protein</fullName>
    </recommendedName>
</protein>
<gene>
    <name evidence="11" type="ORF">METZ01_LOCUS206736</name>
</gene>
<dbReference type="InterPro" id="IPR042094">
    <property type="entry name" value="T2SS_GspF_sf"/>
</dbReference>
<evidence type="ECO:0000256" key="2">
    <source>
        <dbReference type="ARBA" id="ARBA00005745"/>
    </source>
</evidence>
<comment type="similarity">
    <text evidence="2">Belongs to the GSP F family.</text>
</comment>
<dbReference type="Pfam" id="PF00482">
    <property type="entry name" value="T2SSF"/>
    <property type="match status" value="2"/>
</dbReference>
<reference evidence="11" key="1">
    <citation type="submission" date="2018-05" db="EMBL/GenBank/DDBJ databases">
        <authorList>
            <person name="Lanie J.A."/>
            <person name="Ng W.-L."/>
            <person name="Kazmierczak K.M."/>
            <person name="Andrzejewski T.M."/>
            <person name="Davidsen T.M."/>
            <person name="Wayne K.J."/>
            <person name="Tettelin H."/>
            <person name="Glass J.I."/>
            <person name="Rusch D."/>
            <person name="Podicherti R."/>
            <person name="Tsui H.-C.T."/>
            <person name="Winkler M.E."/>
        </authorList>
    </citation>
    <scope>NUCLEOTIDE SEQUENCE</scope>
</reference>
<evidence type="ECO:0000256" key="8">
    <source>
        <dbReference type="ARBA" id="ARBA00023136"/>
    </source>
</evidence>
<feature type="transmembrane region" description="Helical" evidence="9">
    <location>
        <begin position="222"/>
        <end position="245"/>
    </location>
</feature>
<feature type="domain" description="Type II secretion system protein GspF" evidence="10">
    <location>
        <begin position="283"/>
        <end position="406"/>
    </location>
</feature>
<evidence type="ECO:0000313" key="11">
    <source>
        <dbReference type="EMBL" id="SVB53882.1"/>
    </source>
</evidence>
<dbReference type="EMBL" id="UINC01046190">
    <property type="protein sequence ID" value="SVB53882.1"/>
    <property type="molecule type" value="Genomic_DNA"/>
</dbReference>
<evidence type="ECO:0000259" key="10">
    <source>
        <dbReference type="Pfam" id="PF00482"/>
    </source>
</evidence>
<dbReference type="InterPro" id="IPR018076">
    <property type="entry name" value="T2SS_GspF_dom"/>
</dbReference>
<evidence type="ECO:0000256" key="1">
    <source>
        <dbReference type="ARBA" id="ARBA00004429"/>
    </source>
</evidence>
<accession>A0A382EU92</accession>
<feature type="transmembrane region" description="Helical" evidence="9">
    <location>
        <begin position="179"/>
        <end position="202"/>
    </location>
</feature>
<dbReference type="InterPro" id="IPR001992">
    <property type="entry name" value="T2SS_GspF/T4SS_PilC_CS"/>
</dbReference>
<dbReference type="AlphaFoldDB" id="A0A382EU92"/>
<dbReference type="GO" id="GO:0005886">
    <property type="term" value="C:plasma membrane"/>
    <property type="evidence" value="ECO:0007669"/>
    <property type="project" value="UniProtKB-SubCell"/>
</dbReference>
<evidence type="ECO:0000256" key="7">
    <source>
        <dbReference type="ARBA" id="ARBA00022989"/>
    </source>
</evidence>
<feature type="transmembrane region" description="Helical" evidence="9">
    <location>
        <begin position="387"/>
        <end position="408"/>
    </location>
</feature>
<evidence type="ECO:0000256" key="3">
    <source>
        <dbReference type="ARBA" id="ARBA00022448"/>
    </source>
</evidence>
<evidence type="ECO:0000256" key="9">
    <source>
        <dbReference type="SAM" id="Phobius"/>
    </source>
</evidence>
<dbReference type="PRINTS" id="PR00812">
    <property type="entry name" value="BCTERIALGSPF"/>
</dbReference>
<keyword evidence="5" id="KW-0997">Cell inner membrane</keyword>